<gene>
    <name evidence="1" type="ORF">SAMN04489796_101825</name>
</gene>
<name>A0A1G7XTX2_9FLAO</name>
<keyword evidence="1" id="KW-0223">Dioxygenase</keyword>
<reference evidence="2" key="1">
    <citation type="submission" date="2016-10" db="EMBL/GenBank/DDBJ databases">
        <authorList>
            <person name="Varghese N."/>
            <person name="Submissions S."/>
        </authorList>
    </citation>
    <scope>NUCLEOTIDE SEQUENCE [LARGE SCALE GENOMIC DNA]</scope>
    <source>
        <strain evidence="2">DSM 15363</strain>
    </source>
</reference>
<sequence length="165" mass="18038">MALDDFVFQLSKFQTIKKKIKPVKKFFLILSCIVVFGCSKNESIYNCNYLLDVGVNLTVNLNLPQYNQLLFPVNAVRVDGYGNNGIILVRTNANSILAWDGADPNHTASSCSKLTIVGLNAVCGCEDGNEYSLITGTALGDNAQPCTLKPYRVEPTGNNSYFVSN</sequence>
<evidence type="ECO:0000313" key="2">
    <source>
        <dbReference type="Proteomes" id="UP000199492"/>
    </source>
</evidence>
<protein>
    <submittedName>
        <fullName evidence="1">Ferredoxin subunit of nitrite reductase or a ring-hydroxylating dioxygenase</fullName>
    </submittedName>
</protein>
<dbReference type="STRING" id="262004.SAMN04489796_101825"/>
<organism evidence="1 2">
    <name type="scientific">Winogradskyella thalassocola</name>
    <dbReference type="NCBI Taxonomy" id="262004"/>
    <lineage>
        <taxon>Bacteria</taxon>
        <taxon>Pseudomonadati</taxon>
        <taxon>Bacteroidota</taxon>
        <taxon>Flavobacteriia</taxon>
        <taxon>Flavobacteriales</taxon>
        <taxon>Flavobacteriaceae</taxon>
        <taxon>Winogradskyella</taxon>
    </lineage>
</organism>
<dbReference type="EMBL" id="FNCZ01000001">
    <property type="protein sequence ID" value="SDG87645.1"/>
    <property type="molecule type" value="Genomic_DNA"/>
</dbReference>
<keyword evidence="2" id="KW-1185">Reference proteome</keyword>
<evidence type="ECO:0000313" key="1">
    <source>
        <dbReference type="EMBL" id="SDG87645.1"/>
    </source>
</evidence>
<keyword evidence="1" id="KW-0560">Oxidoreductase</keyword>
<proteinExistence type="predicted"/>
<dbReference type="Proteomes" id="UP000199492">
    <property type="component" value="Unassembled WGS sequence"/>
</dbReference>
<accession>A0A1G7XTX2</accession>
<dbReference type="AlphaFoldDB" id="A0A1G7XTX2"/>
<dbReference type="GO" id="GO:0051213">
    <property type="term" value="F:dioxygenase activity"/>
    <property type="evidence" value="ECO:0007669"/>
    <property type="project" value="UniProtKB-KW"/>
</dbReference>